<keyword evidence="2" id="KW-1185">Reference proteome</keyword>
<evidence type="ECO:0000313" key="2">
    <source>
        <dbReference type="Proteomes" id="UP000466586"/>
    </source>
</evidence>
<evidence type="ECO:0000313" key="1">
    <source>
        <dbReference type="EMBL" id="MXV49411.1"/>
    </source>
</evidence>
<sequence>MLENLKNLVEENAGDAIVNNPAIPNERNGEAVSAASGSIVDVLKEHLSSGNFGDVTDLFQGGVDGNPVVNQIKSAFAGKLQNMNVDSETAQNTSSSLIPNVLSQLVNKTNDPNNSQFNLQDMLKQFGGDDGKFDVGDVMNLFKGKGGGIGDVLKGLF</sequence>
<name>A0A7K1Y4W2_9SPHI</name>
<proteinExistence type="predicted"/>
<protein>
    <recommendedName>
        <fullName evidence="3">DUF937 domain-containing protein</fullName>
    </recommendedName>
</protein>
<dbReference type="EMBL" id="WVHT01000001">
    <property type="protein sequence ID" value="MXV49411.1"/>
    <property type="molecule type" value="Genomic_DNA"/>
</dbReference>
<organism evidence="1 2">
    <name type="scientific">Hufsiella arboris</name>
    <dbReference type="NCBI Taxonomy" id="2695275"/>
    <lineage>
        <taxon>Bacteria</taxon>
        <taxon>Pseudomonadati</taxon>
        <taxon>Bacteroidota</taxon>
        <taxon>Sphingobacteriia</taxon>
        <taxon>Sphingobacteriales</taxon>
        <taxon>Sphingobacteriaceae</taxon>
        <taxon>Hufsiella</taxon>
    </lineage>
</organism>
<evidence type="ECO:0008006" key="3">
    <source>
        <dbReference type="Google" id="ProtNLM"/>
    </source>
</evidence>
<gene>
    <name evidence="1" type="ORF">GS399_00385</name>
</gene>
<accession>A0A7K1Y4W2</accession>
<reference evidence="1 2" key="1">
    <citation type="submission" date="2019-11" db="EMBL/GenBank/DDBJ databases">
        <title>Pedobacter sp. HMF7647 Genome sequencing and assembly.</title>
        <authorList>
            <person name="Kang H."/>
            <person name="Kim H."/>
            <person name="Joh K."/>
        </authorList>
    </citation>
    <scope>NUCLEOTIDE SEQUENCE [LARGE SCALE GENOMIC DNA]</scope>
    <source>
        <strain evidence="1 2">HMF7647</strain>
    </source>
</reference>
<comment type="caution">
    <text evidence="1">The sequence shown here is derived from an EMBL/GenBank/DDBJ whole genome shotgun (WGS) entry which is preliminary data.</text>
</comment>
<dbReference type="Proteomes" id="UP000466586">
    <property type="component" value="Unassembled WGS sequence"/>
</dbReference>
<dbReference type="RefSeq" id="WP_160842526.1">
    <property type="nucleotide sequence ID" value="NZ_WVHT01000001.1"/>
</dbReference>
<dbReference type="AlphaFoldDB" id="A0A7K1Y4W2"/>